<evidence type="ECO:0000256" key="7">
    <source>
        <dbReference type="ARBA" id="ARBA00022796"/>
    </source>
</evidence>
<dbReference type="Gene3D" id="3.40.50.1000">
    <property type="entry name" value="HAD superfamily/HAD-like"/>
    <property type="match status" value="1"/>
</dbReference>
<dbReference type="GO" id="GO:0140581">
    <property type="term" value="F:P-type monovalent copper transporter activity"/>
    <property type="evidence" value="ECO:0007669"/>
    <property type="project" value="UniProtKB-EC"/>
</dbReference>
<keyword evidence="3" id="KW-0813">Transport</keyword>
<dbReference type="GO" id="GO:0005524">
    <property type="term" value="F:ATP binding"/>
    <property type="evidence" value="ECO:0007669"/>
    <property type="project" value="UniProtKB-KW"/>
</dbReference>
<keyword evidence="18" id="KW-1185">Reference proteome</keyword>
<dbReference type="InterPro" id="IPR036412">
    <property type="entry name" value="HAD-like_sf"/>
</dbReference>
<evidence type="ECO:0000256" key="12">
    <source>
        <dbReference type="ARBA" id="ARBA00023065"/>
    </source>
</evidence>
<reference evidence="17 18" key="1">
    <citation type="submission" date="2019-12" db="EMBL/GenBank/DDBJ databases">
        <title>Neisseriaceae gen. nov. sp. Genome sequencing and assembly.</title>
        <authorList>
            <person name="Liu Z."/>
            <person name="Li A."/>
        </authorList>
    </citation>
    <scope>NUCLEOTIDE SEQUENCE [LARGE SCALE GENOMIC DNA]</scope>
    <source>
        <strain evidence="17 18">B2N2-7</strain>
    </source>
</reference>
<feature type="transmembrane region" description="Helical" evidence="15">
    <location>
        <begin position="251"/>
        <end position="276"/>
    </location>
</feature>
<dbReference type="Pfam" id="PF00690">
    <property type="entry name" value="Cation_ATPase_N"/>
    <property type="match status" value="1"/>
</dbReference>
<feature type="transmembrane region" description="Helical" evidence="15">
    <location>
        <begin position="805"/>
        <end position="826"/>
    </location>
</feature>
<feature type="transmembrane region" description="Helical" evidence="15">
    <location>
        <begin position="779"/>
        <end position="799"/>
    </location>
</feature>
<protein>
    <recommendedName>
        <fullName evidence="2">P-type Cu(+) transporter</fullName>
        <ecNumber evidence="2">7.2.2.8</ecNumber>
    </recommendedName>
</protein>
<dbReference type="SUPFAM" id="SSF56784">
    <property type="entry name" value="HAD-like"/>
    <property type="match status" value="1"/>
</dbReference>
<evidence type="ECO:0000256" key="14">
    <source>
        <dbReference type="ARBA" id="ARBA00049289"/>
    </source>
</evidence>
<dbReference type="SFLD" id="SFLDF00027">
    <property type="entry name" value="p-type_atpase"/>
    <property type="match status" value="1"/>
</dbReference>
<keyword evidence="7" id="KW-0187">Copper transport</keyword>
<dbReference type="InterPro" id="IPR044492">
    <property type="entry name" value="P_typ_ATPase_HD_dom"/>
</dbReference>
<dbReference type="InterPro" id="IPR006068">
    <property type="entry name" value="ATPase_P-typ_cation-transptr_C"/>
</dbReference>
<dbReference type="Pfam" id="PF00122">
    <property type="entry name" value="E1-E2_ATPase"/>
    <property type="match status" value="1"/>
</dbReference>
<keyword evidence="5" id="KW-0479">Metal-binding</keyword>
<dbReference type="InterPro" id="IPR018303">
    <property type="entry name" value="ATPase_P-typ_P_site"/>
</dbReference>
<feature type="transmembrane region" description="Helical" evidence="15">
    <location>
        <begin position="710"/>
        <end position="735"/>
    </location>
</feature>
<dbReference type="GO" id="GO:0046872">
    <property type="term" value="F:metal ion binding"/>
    <property type="evidence" value="ECO:0007669"/>
    <property type="project" value="UniProtKB-KW"/>
</dbReference>
<dbReference type="PANTHER" id="PTHR42861">
    <property type="entry name" value="CALCIUM-TRANSPORTING ATPASE"/>
    <property type="match status" value="1"/>
</dbReference>
<dbReference type="AlphaFoldDB" id="A0A845BN76"/>
<sequence>MPAPMPDRGLSSAKAAALLQRYGYNELATDQRRALLHIVREVACEPMFLLLLAAGGLYFLTGDRHEALILLGFVCVIIAVTVVQERRTEHALAALRDLSSPRALALRDGVPLRIPGREVVPGDLLMLSEGDRVPADARILESHELALDESLLSGESLTVFKHAAGQGSDAQVFAGTLLSSGQALIEVYATGPATELGRIGKSLQGIDSASRSPLQGEIAALTRRLALIGVGLCLVLTLLFIWLRGGYLEGLLAGITLAMGILPQEFPVIMIVFLALGARRLAVARVLTRRLSAIEALGCATVLCVDKTGTLTQNRMAVAALVVGDEWLDVPDAAALADLPESFHPLLEYAVLASETEPHDPMERAFHALANTCLAGTEHLHPDWRLAHEYELSPELMAMSHLWQSRERSADTVASKGAPEAIADLCHLPPAMLDKVLAQAAQLADRGLRVLGVAYARYDGQAWPAGQHDFDFEFVGLIGLADPLRAEVPAAVAQCHQAGIRVLMMTGDHPRTARAIALQAGLPAGRILTGSELQALPAARLHAELAEVDVFARVTPQQKLLLVQALQAQGELVAMTGDGVNDAPALKAAHIGIAMGKRGTDVAREAAALVLLDDDFAAIVGAIRLGRRIFSNLRQAMIYTLAVHIPIIGLSIVPVLLGMPLVLAPLHIAFLELVIDPACSVVFEADKGSPHLMAQAPRRQGDPLLSSRQLVLSLSLGGLATLMVIALYGVLLAQATAVDEARTLAFAALLLLNSVLIFSSRSSGPQWMQAFSGLSPVTYWVLSASLTALLAICLIPALASPFGFVAPSLAGWLGVCVLGLIGFLGFESVKLLLQRRWG</sequence>
<dbReference type="SUPFAM" id="SSF81653">
    <property type="entry name" value="Calcium ATPase, transduction domain A"/>
    <property type="match status" value="1"/>
</dbReference>
<proteinExistence type="predicted"/>
<dbReference type="EMBL" id="WSSB01000005">
    <property type="protein sequence ID" value="MXR36638.1"/>
    <property type="molecule type" value="Genomic_DNA"/>
</dbReference>
<evidence type="ECO:0000256" key="8">
    <source>
        <dbReference type="ARBA" id="ARBA00022840"/>
    </source>
</evidence>
<keyword evidence="4 15" id="KW-0812">Transmembrane</keyword>
<keyword evidence="12" id="KW-0406">Ion transport</keyword>
<evidence type="ECO:0000256" key="2">
    <source>
        <dbReference type="ARBA" id="ARBA00012517"/>
    </source>
</evidence>
<keyword evidence="9" id="KW-1278">Translocase</keyword>
<dbReference type="PRINTS" id="PR00119">
    <property type="entry name" value="CATATPASE"/>
</dbReference>
<keyword evidence="10 15" id="KW-1133">Transmembrane helix</keyword>
<dbReference type="SUPFAM" id="SSF81665">
    <property type="entry name" value="Calcium ATPase, transmembrane domain M"/>
    <property type="match status" value="1"/>
</dbReference>
<dbReference type="SFLD" id="SFLDG00002">
    <property type="entry name" value="C1.7:_P-type_atpase_like"/>
    <property type="match status" value="1"/>
</dbReference>
<evidence type="ECO:0000256" key="4">
    <source>
        <dbReference type="ARBA" id="ARBA00022692"/>
    </source>
</evidence>
<dbReference type="Pfam" id="PF00702">
    <property type="entry name" value="Hydrolase"/>
    <property type="match status" value="1"/>
</dbReference>
<dbReference type="GO" id="GO:0012505">
    <property type="term" value="C:endomembrane system"/>
    <property type="evidence" value="ECO:0007669"/>
    <property type="project" value="UniProtKB-SubCell"/>
</dbReference>
<evidence type="ECO:0000313" key="18">
    <source>
        <dbReference type="Proteomes" id="UP000467214"/>
    </source>
</evidence>
<dbReference type="InterPro" id="IPR023299">
    <property type="entry name" value="ATPase_P-typ_cyto_dom_N"/>
</dbReference>
<dbReference type="InterPro" id="IPR008250">
    <property type="entry name" value="ATPase_P-typ_transduc_dom_A_sf"/>
</dbReference>
<dbReference type="NCBIfam" id="TIGR01494">
    <property type="entry name" value="ATPase_P-type"/>
    <property type="match status" value="2"/>
</dbReference>
<dbReference type="EC" id="7.2.2.8" evidence="2"/>
<keyword evidence="6" id="KW-0547">Nucleotide-binding</keyword>
<evidence type="ECO:0000256" key="9">
    <source>
        <dbReference type="ARBA" id="ARBA00022967"/>
    </source>
</evidence>
<dbReference type="SFLD" id="SFLDS00003">
    <property type="entry name" value="Haloacid_Dehalogenase"/>
    <property type="match status" value="1"/>
</dbReference>
<gene>
    <name evidence="17" type="ORF">GQF02_06610</name>
</gene>
<feature type="domain" description="Cation-transporting P-type ATPase N-terminal" evidence="16">
    <location>
        <begin position="1"/>
        <end position="63"/>
    </location>
</feature>
<evidence type="ECO:0000256" key="15">
    <source>
        <dbReference type="SAM" id="Phobius"/>
    </source>
</evidence>
<dbReference type="PRINTS" id="PR00120">
    <property type="entry name" value="HATPASE"/>
</dbReference>
<dbReference type="InterPro" id="IPR023214">
    <property type="entry name" value="HAD_sf"/>
</dbReference>
<feature type="transmembrane region" description="Helical" evidence="15">
    <location>
        <begin position="42"/>
        <end position="61"/>
    </location>
</feature>
<dbReference type="Proteomes" id="UP000467214">
    <property type="component" value="Unassembled WGS sequence"/>
</dbReference>
<comment type="subcellular location">
    <subcellularLocation>
        <location evidence="1">Endomembrane system</location>
        <topology evidence="1">Multi-pass membrane protein</topology>
    </subcellularLocation>
</comment>
<dbReference type="GO" id="GO:0016887">
    <property type="term" value="F:ATP hydrolysis activity"/>
    <property type="evidence" value="ECO:0007669"/>
    <property type="project" value="InterPro"/>
</dbReference>
<evidence type="ECO:0000256" key="13">
    <source>
        <dbReference type="ARBA" id="ARBA00023136"/>
    </source>
</evidence>
<evidence type="ECO:0000256" key="5">
    <source>
        <dbReference type="ARBA" id="ARBA00022723"/>
    </source>
</evidence>
<accession>A0A845BN76</accession>
<feature type="transmembrane region" description="Helical" evidence="15">
    <location>
        <begin position="636"/>
        <end position="657"/>
    </location>
</feature>
<dbReference type="Gene3D" id="2.70.150.10">
    <property type="entry name" value="Calcium-transporting ATPase, cytoplasmic transduction domain A"/>
    <property type="match status" value="1"/>
</dbReference>
<organism evidence="17 18">
    <name type="scientific">Craterilacuibacter sinensis</name>
    <dbReference type="NCBI Taxonomy" id="2686017"/>
    <lineage>
        <taxon>Bacteria</taxon>
        <taxon>Pseudomonadati</taxon>
        <taxon>Pseudomonadota</taxon>
        <taxon>Betaproteobacteria</taxon>
        <taxon>Neisseriales</taxon>
        <taxon>Neisseriaceae</taxon>
        <taxon>Craterilacuibacter</taxon>
    </lineage>
</organism>
<dbReference type="InterPro" id="IPR001757">
    <property type="entry name" value="P_typ_ATPase"/>
</dbReference>
<evidence type="ECO:0000259" key="16">
    <source>
        <dbReference type="SMART" id="SM00831"/>
    </source>
</evidence>
<evidence type="ECO:0000256" key="1">
    <source>
        <dbReference type="ARBA" id="ARBA00004127"/>
    </source>
</evidence>
<dbReference type="RefSeq" id="WP_160795767.1">
    <property type="nucleotide sequence ID" value="NZ_WSSB01000005.1"/>
</dbReference>
<feature type="transmembrane region" description="Helical" evidence="15">
    <location>
        <begin position="67"/>
        <end position="83"/>
    </location>
</feature>
<evidence type="ECO:0000256" key="11">
    <source>
        <dbReference type="ARBA" id="ARBA00023008"/>
    </source>
</evidence>
<dbReference type="InterPro" id="IPR004014">
    <property type="entry name" value="ATPase_P-typ_cation-transptr_N"/>
</dbReference>
<evidence type="ECO:0000256" key="3">
    <source>
        <dbReference type="ARBA" id="ARBA00022448"/>
    </source>
</evidence>
<dbReference type="Gene3D" id="3.40.1110.10">
    <property type="entry name" value="Calcium-transporting ATPase, cytoplasmic domain N"/>
    <property type="match status" value="1"/>
</dbReference>
<dbReference type="SMART" id="SM00831">
    <property type="entry name" value="Cation_ATPase_N"/>
    <property type="match status" value="1"/>
</dbReference>
<dbReference type="PROSITE" id="PS00154">
    <property type="entry name" value="ATPASE_E1_E2"/>
    <property type="match status" value="1"/>
</dbReference>
<dbReference type="FunFam" id="3.40.50.1000:FF:000144">
    <property type="entry name" value="copper-transporting ATPase 1 isoform X2"/>
    <property type="match status" value="1"/>
</dbReference>
<dbReference type="Pfam" id="PF00689">
    <property type="entry name" value="Cation_ATPase_C"/>
    <property type="match status" value="1"/>
</dbReference>
<comment type="caution">
    <text evidence="17">The sequence shown here is derived from an EMBL/GenBank/DDBJ whole genome shotgun (WGS) entry which is preliminary data.</text>
</comment>
<dbReference type="Gene3D" id="1.20.1110.10">
    <property type="entry name" value="Calcium-transporting ATPase, transmembrane domain"/>
    <property type="match status" value="1"/>
</dbReference>
<keyword evidence="13 15" id="KW-0472">Membrane</keyword>
<keyword evidence="8" id="KW-0067">ATP-binding</keyword>
<evidence type="ECO:0000256" key="6">
    <source>
        <dbReference type="ARBA" id="ARBA00022741"/>
    </source>
</evidence>
<dbReference type="SUPFAM" id="SSF81660">
    <property type="entry name" value="Metal cation-transporting ATPase, ATP-binding domain N"/>
    <property type="match status" value="1"/>
</dbReference>
<keyword evidence="11" id="KW-0186">Copper</keyword>
<dbReference type="InterPro" id="IPR059000">
    <property type="entry name" value="ATPase_P-type_domA"/>
</dbReference>
<evidence type="ECO:0000256" key="10">
    <source>
        <dbReference type="ARBA" id="ARBA00022989"/>
    </source>
</evidence>
<dbReference type="GO" id="GO:0016020">
    <property type="term" value="C:membrane"/>
    <property type="evidence" value="ECO:0007669"/>
    <property type="project" value="InterPro"/>
</dbReference>
<feature type="transmembrane region" description="Helical" evidence="15">
    <location>
        <begin position="225"/>
        <end position="245"/>
    </location>
</feature>
<evidence type="ECO:0000313" key="17">
    <source>
        <dbReference type="EMBL" id="MXR36638.1"/>
    </source>
</evidence>
<comment type="catalytic activity">
    <reaction evidence="14">
        <text>Cu(+)(in) + ATP + H2O = Cu(+)(out) + ADP + phosphate + H(+)</text>
        <dbReference type="Rhea" id="RHEA:25792"/>
        <dbReference type="ChEBI" id="CHEBI:15377"/>
        <dbReference type="ChEBI" id="CHEBI:15378"/>
        <dbReference type="ChEBI" id="CHEBI:30616"/>
        <dbReference type="ChEBI" id="CHEBI:43474"/>
        <dbReference type="ChEBI" id="CHEBI:49552"/>
        <dbReference type="ChEBI" id="CHEBI:456216"/>
        <dbReference type="EC" id="7.2.2.8"/>
    </reaction>
</comment>
<dbReference type="InterPro" id="IPR023298">
    <property type="entry name" value="ATPase_P-typ_TM_dom_sf"/>
</dbReference>
<name>A0A845BN76_9NEIS</name>